<dbReference type="Proteomes" id="UP000827092">
    <property type="component" value="Unassembled WGS sequence"/>
</dbReference>
<reference evidence="4 5" key="1">
    <citation type="journal article" date="2022" name="Nat. Ecol. Evol.">
        <title>A masculinizing supergene underlies an exaggerated male reproductive morph in a spider.</title>
        <authorList>
            <person name="Hendrickx F."/>
            <person name="De Corte Z."/>
            <person name="Sonet G."/>
            <person name="Van Belleghem S.M."/>
            <person name="Kostlbacher S."/>
            <person name="Vangestel C."/>
        </authorList>
    </citation>
    <scope>NUCLEOTIDE SEQUENCE [LARGE SCALE GENOMIC DNA]</scope>
    <source>
        <strain evidence="4">W744_W776</strain>
    </source>
</reference>
<sequence length="601" mass="69085">MSDGDVFIYVALYDLSSGHKQVLLFKKDDVFIPVPSCSSNPNWAVCVDTKGNAGYVPYTYVEKKTVNIEEFIWMIEDALGKLHVDSPTSTSKLTRDVIQSLTLRRSELLNAAEQPSEKIKDDVRENVPNNHVPETVVPQEVLHFDDISDRNSLSECETNEEASVILNHEASTNHLLETAQTATQTDSISDYNVPKWLVPSLVENVRHKTKISHENSKAAVGIVLDTFLDAIPQLDFLWLQLKSSLKKSEIAQEDIHDSVYSEDQTKLLDIFKQLWYAKNDEQQRSWPVHEDEDLIIGLLVELNNILLDANPRVTREMVRRDEYEMVELLVTYYQMEPRKTLRIKMLHVLLTLCELDSVVITQLLNSVLPMELARDIQDNFEDNEKTLHSSLLLSVIFCTGERPPLGTYAFISNAFLHFLFDKLEEVVKEGDEDLGQNLLSIVLAFNLHFQNTQDNIVLATLKEMQSAQVLTEKLVLLLNREEDPCRILIDNESTPNSVMKFMVDLFSSPQLIDLFYLNDIKVLLDIIVRQLTDLLPGEKKRLYYLCLVRNLLMNSTYSEHMHQSDSLKQCFKNVVNQEFPEKSEVDIVLEITNQYSWFKDI</sequence>
<accession>A0AAV6VB20</accession>
<gene>
    <name evidence="4" type="ORF">JTE90_024035</name>
</gene>
<evidence type="ECO:0000256" key="2">
    <source>
        <dbReference type="PROSITE-ProRule" id="PRU00192"/>
    </source>
</evidence>
<dbReference type="GO" id="GO:0006897">
    <property type="term" value="P:endocytosis"/>
    <property type="evidence" value="ECO:0007669"/>
    <property type="project" value="TreeGrafter"/>
</dbReference>
<dbReference type="Pfam" id="PF09431">
    <property type="entry name" value="SPIN90_LRD"/>
    <property type="match status" value="1"/>
</dbReference>
<dbReference type="GO" id="GO:0071933">
    <property type="term" value="F:Arp2/3 complex binding"/>
    <property type="evidence" value="ECO:0007669"/>
    <property type="project" value="TreeGrafter"/>
</dbReference>
<evidence type="ECO:0000259" key="3">
    <source>
        <dbReference type="PROSITE" id="PS50002"/>
    </source>
</evidence>
<evidence type="ECO:0000313" key="5">
    <source>
        <dbReference type="Proteomes" id="UP000827092"/>
    </source>
</evidence>
<evidence type="ECO:0000313" key="4">
    <source>
        <dbReference type="EMBL" id="KAG8193672.1"/>
    </source>
</evidence>
<dbReference type="InterPro" id="IPR018556">
    <property type="entry name" value="SPIN90/Ldb17_LRD"/>
</dbReference>
<dbReference type="InterPro" id="IPR001452">
    <property type="entry name" value="SH3_domain"/>
</dbReference>
<dbReference type="Gene3D" id="2.30.30.40">
    <property type="entry name" value="SH3 Domains"/>
    <property type="match status" value="1"/>
</dbReference>
<dbReference type="PANTHER" id="PTHR13357:SF1">
    <property type="entry name" value="NCK-INTERACTING PROTEIN WITH SH3 DOMAIN"/>
    <property type="match status" value="1"/>
</dbReference>
<dbReference type="PROSITE" id="PS50002">
    <property type="entry name" value="SH3"/>
    <property type="match status" value="1"/>
</dbReference>
<dbReference type="PANTHER" id="PTHR13357">
    <property type="entry name" value="SH3 ADAPTER PROTEIN SPIN90 NCK INTERACTING PROTEIN WITH SH3 DOMAIN"/>
    <property type="match status" value="1"/>
</dbReference>
<dbReference type="SUPFAM" id="SSF50044">
    <property type="entry name" value="SH3-domain"/>
    <property type="match status" value="1"/>
</dbReference>
<dbReference type="InterPro" id="IPR030125">
    <property type="entry name" value="SPIN90/Ldb17"/>
</dbReference>
<feature type="domain" description="SH3" evidence="3">
    <location>
        <begin position="4"/>
        <end position="66"/>
    </location>
</feature>
<dbReference type="AlphaFoldDB" id="A0AAV6VB20"/>
<keyword evidence="5" id="KW-1185">Reference proteome</keyword>
<protein>
    <recommendedName>
        <fullName evidence="3">SH3 domain-containing protein</fullName>
    </recommendedName>
</protein>
<dbReference type="SMART" id="SM00326">
    <property type="entry name" value="SH3"/>
    <property type="match status" value="1"/>
</dbReference>
<dbReference type="EMBL" id="JAFNEN010000116">
    <property type="protein sequence ID" value="KAG8193672.1"/>
    <property type="molecule type" value="Genomic_DNA"/>
</dbReference>
<organism evidence="4 5">
    <name type="scientific">Oedothorax gibbosus</name>
    <dbReference type="NCBI Taxonomy" id="931172"/>
    <lineage>
        <taxon>Eukaryota</taxon>
        <taxon>Metazoa</taxon>
        <taxon>Ecdysozoa</taxon>
        <taxon>Arthropoda</taxon>
        <taxon>Chelicerata</taxon>
        <taxon>Arachnida</taxon>
        <taxon>Araneae</taxon>
        <taxon>Araneomorphae</taxon>
        <taxon>Entelegynae</taxon>
        <taxon>Araneoidea</taxon>
        <taxon>Linyphiidae</taxon>
        <taxon>Erigoninae</taxon>
        <taxon>Oedothorax</taxon>
    </lineage>
</organism>
<comment type="caution">
    <text evidence="4">The sequence shown here is derived from an EMBL/GenBank/DDBJ whole genome shotgun (WGS) entry which is preliminary data.</text>
</comment>
<dbReference type="InterPro" id="IPR036028">
    <property type="entry name" value="SH3-like_dom_sf"/>
</dbReference>
<keyword evidence="1 2" id="KW-0728">SH3 domain</keyword>
<name>A0AAV6VB20_9ARAC</name>
<proteinExistence type="predicted"/>
<evidence type="ECO:0000256" key="1">
    <source>
        <dbReference type="ARBA" id="ARBA00022443"/>
    </source>
</evidence>